<dbReference type="EMBL" id="MU857004">
    <property type="protein sequence ID" value="KAK4151687.1"/>
    <property type="molecule type" value="Genomic_DNA"/>
</dbReference>
<gene>
    <name evidence="2" type="ORF">C8A00DRAFT_16942</name>
</gene>
<dbReference type="PANTHER" id="PTHR39603">
    <property type="entry name" value="CYANOVIRIN-N DOMAIN-CONTAINING PROTEIN"/>
    <property type="match status" value="1"/>
</dbReference>
<proteinExistence type="predicted"/>
<dbReference type="Proteomes" id="UP001302745">
    <property type="component" value="Unassembled WGS sequence"/>
</dbReference>
<evidence type="ECO:0000313" key="3">
    <source>
        <dbReference type="Proteomes" id="UP001302745"/>
    </source>
</evidence>
<reference evidence="2" key="1">
    <citation type="journal article" date="2023" name="Mol. Phylogenet. Evol.">
        <title>Genome-scale phylogeny and comparative genomics of the fungal order Sordariales.</title>
        <authorList>
            <person name="Hensen N."/>
            <person name="Bonometti L."/>
            <person name="Westerberg I."/>
            <person name="Brannstrom I.O."/>
            <person name="Guillou S."/>
            <person name="Cros-Aarteil S."/>
            <person name="Calhoun S."/>
            <person name="Haridas S."/>
            <person name="Kuo A."/>
            <person name="Mondo S."/>
            <person name="Pangilinan J."/>
            <person name="Riley R."/>
            <person name="LaButti K."/>
            <person name="Andreopoulos B."/>
            <person name="Lipzen A."/>
            <person name="Chen C."/>
            <person name="Yan M."/>
            <person name="Daum C."/>
            <person name="Ng V."/>
            <person name="Clum A."/>
            <person name="Steindorff A."/>
            <person name="Ohm R.A."/>
            <person name="Martin F."/>
            <person name="Silar P."/>
            <person name="Natvig D.O."/>
            <person name="Lalanne C."/>
            <person name="Gautier V."/>
            <person name="Ament-Velasquez S.L."/>
            <person name="Kruys A."/>
            <person name="Hutchinson M.I."/>
            <person name="Powell A.J."/>
            <person name="Barry K."/>
            <person name="Miller A.N."/>
            <person name="Grigoriev I.V."/>
            <person name="Debuchy R."/>
            <person name="Gladieux P."/>
            <person name="Hiltunen Thoren M."/>
            <person name="Johannesson H."/>
        </authorList>
    </citation>
    <scope>NUCLEOTIDE SEQUENCE</scope>
    <source>
        <strain evidence="2">CBS 538.74</strain>
    </source>
</reference>
<keyword evidence="1" id="KW-0732">Signal</keyword>
<organism evidence="2 3">
    <name type="scientific">Chaetomidium leptoderma</name>
    <dbReference type="NCBI Taxonomy" id="669021"/>
    <lineage>
        <taxon>Eukaryota</taxon>
        <taxon>Fungi</taxon>
        <taxon>Dikarya</taxon>
        <taxon>Ascomycota</taxon>
        <taxon>Pezizomycotina</taxon>
        <taxon>Sordariomycetes</taxon>
        <taxon>Sordariomycetidae</taxon>
        <taxon>Sordariales</taxon>
        <taxon>Chaetomiaceae</taxon>
        <taxon>Chaetomidium</taxon>
    </lineage>
</organism>
<sequence length="170" mass="17923">MVKLFISSLLGLASLQGVMAAPKVYPEVIPGPGMPSLAELNVTSAELYQMGTPEELRARAQELDKRFTGKCGPAEAAYTNVNDIIACYNYLRNLGTKSCVAAENTVMCTAGKAHVYGSALNGGTSSYCRDVAHGVLWVINSCTRPNQSCAGAQAAYGNGNLIATAVNVKW</sequence>
<feature type="chain" id="PRO_5042886301" evidence="1">
    <location>
        <begin position="21"/>
        <end position="170"/>
    </location>
</feature>
<keyword evidence="3" id="KW-1185">Reference proteome</keyword>
<feature type="signal peptide" evidence="1">
    <location>
        <begin position="1"/>
        <end position="20"/>
    </location>
</feature>
<dbReference type="AlphaFoldDB" id="A0AAN6ZUS5"/>
<reference evidence="2" key="2">
    <citation type="submission" date="2023-05" db="EMBL/GenBank/DDBJ databases">
        <authorList>
            <consortium name="Lawrence Berkeley National Laboratory"/>
            <person name="Steindorff A."/>
            <person name="Hensen N."/>
            <person name="Bonometti L."/>
            <person name="Westerberg I."/>
            <person name="Brannstrom I.O."/>
            <person name="Guillou S."/>
            <person name="Cros-Aarteil S."/>
            <person name="Calhoun S."/>
            <person name="Haridas S."/>
            <person name="Kuo A."/>
            <person name="Mondo S."/>
            <person name="Pangilinan J."/>
            <person name="Riley R."/>
            <person name="Labutti K."/>
            <person name="Andreopoulos B."/>
            <person name="Lipzen A."/>
            <person name="Chen C."/>
            <person name="Yanf M."/>
            <person name="Daum C."/>
            <person name="Ng V."/>
            <person name="Clum A."/>
            <person name="Ohm R."/>
            <person name="Martin F."/>
            <person name="Silar P."/>
            <person name="Natvig D."/>
            <person name="Lalanne C."/>
            <person name="Gautier V."/>
            <person name="Ament-Velasquez S.L."/>
            <person name="Kruys A."/>
            <person name="Hutchinson M.I."/>
            <person name="Powell A.J."/>
            <person name="Barry K."/>
            <person name="Miller A.N."/>
            <person name="Grigoriev I.V."/>
            <person name="Debuchy R."/>
            <person name="Gladieux P."/>
            <person name="Thoren M.H."/>
            <person name="Johannesson H."/>
        </authorList>
    </citation>
    <scope>NUCLEOTIDE SEQUENCE</scope>
    <source>
        <strain evidence="2">CBS 538.74</strain>
    </source>
</reference>
<comment type="caution">
    <text evidence="2">The sequence shown here is derived from an EMBL/GenBank/DDBJ whole genome shotgun (WGS) entry which is preliminary data.</text>
</comment>
<dbReference type="PANTHER" id="PTHR39603:SF1">
    <property type="entry name" value="CYANOVIRIN-N DOMAIN-CONTAINING PROTEIN"/>
    <property type="match status" value="1"/>
</dbReference>
<accession>A0AAN6ZUS5</accession>
<evidence type="ECO:0000313" key="2">
    <source>
        <dbReference type="EMBL" id="KAK4151687.1"/>
    </source>
</evidence>
<name>A0AAN6ZUS5_9PEZI</name>
<evidence type="ECO:0000256" key="1">
    <source>
        <dbReference type="SAM" id="SignalP"/>
    </source>
</evidence>
<protein>
    <submittedName>
        <fullName evidence="2">Uncharacterized protein</fullName>
    </submittedName>
</protein>